<feature type="domain" description="SteA-like C-terminal" evidence="2">
    <location>
        <begin position="334"/>
        <end position="381"/>
    </location>
</feature>
<name>A0A5Q2MET8_9ACTN</name>
<dbReference type="Proteomes" id="UP000392064">
    <property type="component" value="Chromosome"/>
</dbReference>
<dbReference type="KEGG" id="aef:GEV26_09830"/>
<evidence type="ECO:0000313" key="3">
    <source>
        <dbReference type="EMBL" id="QGG41634.1"/>
    </source>
</evidence>
<proteinExistence type="predicted"/>
<dbReference type="Pfam" id="PF12555">
    <property type="entry name" value="SteA-like_C"/>
    <property type="match status" value="1"/>
</dbReference>
<dbReference type="InterPro" id="IPR022215">
    <property type="entry name" value="SteA-like_C"/>
</dbReference>
<keyword evidence="1" id="KW-1133">Transmembrane helix</keyword>
<evidence type="ECO:0000256" key="1">
    <source>
        <dbReference type="SAM" id="Phobius"/>
    </source>
</evidence>
<reference evidence="3 4" key="1">
    <citation type="submission" date="2019-11" db="EMBL/GenBank/DDBJ databases">
        <authorList>
            <person name="Li J."/>
        </authorList>
    </citation>
    <scope>NUCLEOTIDE SEQUENCE [LARGE SCALE GENOMIC DNA]</scope>
    <source>
        <strain evidence="3 4">MF47</strain>
    </source>
</reference>
<dbReference type="RefSeq" id="WP_153652902.1">
    <property type="nucleotide sequence ID" value="NZ_CP045737.1"/>
</dbReference>
<feature type="transmembrane region" description="Helical" evidence="1">
    <location>
        <begin position="342"/>
        <end position="364"/>
    </location>
</feature>
<evidence type="ECO:0000313" key="4">
    <source>
        <dbReference type="Proteomes" id="UP000392064"/>
    </source>
</evidence>
<accession>A0A5Q2MET8</accession>
<sequence>MAIWKRKTPLPPDVEGVVGTLRFARRDSDIASLREGEIALVAHPDLDARQAQALIDRRVRAVLNTAPSSSGRVPNTGPPMLVRAGIMLVDLAGEGAWTRLKSGEGLRVHDGKVWRDEELVVEGEEIDASRADADLAAAQDGLATRLDSVVANASDHIRREQGMLLSGEKVPSLRTELAGRAVVVVSRAYDDAADLRGLKRWISDHDPVLVGAGAGADVLIAAGYTPAVVVGSMDNVSDQAIRTSGEVVVTTPSGTVDMPERLERHGKEIATFVSTGSDDDLAILLADTHEAAVIVHVGAPRTMTEMLERTPADAARMFVARLRAGAKIVDAKSVHHFTSQRLALWPVLLMLLAGIVAVGVAVAITPVGQDWFDSLGDQLADLGTWIKGLFT</sequence>
<organism evidence="3 4">
    <name type="scientific">Aeromicrobium yanjiei</name>
    <dbReference type="NCBI Taxonomy" id="2662028"/>
    <lineage>
        <taxon>Bacteria</taxon>
        <taxon>Bacillati</taxon>
        <taxon>Actinomycetota</taxon>
        <taxon>Actinomycetes</taxon>
        <taxon>Propionibacteriales</taxon>
        <taxon>Nocardioidaceae</taxon>
        <taxon>Aeromicrobium</taxon>
    </lineage>
</organism>
<dbReference type="NCBIfam" id="NF040608">
    <property type="entry name" value="division_SteA"/>
    <property type="match status" value="1"/>
</dbReference>
<evidence type="ECO:0000259" key="2">
    <source>
        <dbReference type="Pfam" id="PF12555"/>
    </source>
</evidence>
<dbReference type="EMBL" id="CP045737">
    <property type="protein sequence ID" value="QGG41634.1"/>
    <property type="molecule type" value="Genomic_DNA"/>
</dbReference>
<keyword evidence="1" id="KW-0812">Transmembrane</keyword>
<keyword evidence="4" id="KW-1185">Reference proteome</keyword>
<protein>
    <recommendedName>
        <fullName evidence="2">SteA-like C-terminal domain-containing protein</fullName>
    </recommendedName>
</protein>
<dbReference type="InterPro" id="IPR047795">
    <property type="entry name" value="Put_SteA-like"/>
</dbReference>
<keyword evidence="1" id="KW-0472">Membrane</keyword>
<gene>
    <name evidence="3" type="ORF">GEV26_09830</name>
</gene>
<dbReference type="AlphaFoldDB" id="A0A5Q2MET8"/>